<comment type="caution">
    <text evidence="2">The sequence shown here is derived from an EMBL/GenBank/DDBJ whole genome shotgun (WGS) entry which is preliminary data.</text>
</comment>
<dbReference type="InterPro" id="IPR041854">
    <property type="entry name" value="BFD-like_2Fe2S-bd_dom_sf"/>
</dbReference>
<sequence length="63" mass="6836">MYICICNAIRETEFRTAALGAGCDAAGVYERLGKRPQCGQCLDDAEDLLGDYRSACMSRKIAA</sequence>
<keyword evidence="3" id="KW-1185">Reference proteome</keyword>
<dbReference type="InterPro" id="IPR007419">
    <property type="entry name" value="BFD-like_2Fe2S-bd_dom"/>
</dbReference>
<dbReference type="Proteomes" id="UP000030988">
    <property type="component" value="Unassembled WGS sequence"/>
</dbReference>
<dbReference type="STRING" id="1572751.PK98_10565"/>
<dbReference type="Gene3D" id="1.10.10.1100">
    <property type="entry name" value="BFD-like [2Fe-2S]-binding domain"/>
    <property type="match status" value="1"/>
</dbReference>
<dbReference type="AlphaFoldDB" id="A0A0B2BS97"/>
<dbReference type="EMBL" id="JTDN01000002">
    <property type="protein sequence ID" value="KHL24463.1"/>
    <property type="molecule type" value="Genomic_DNA"/>
</dbReference>
<name>A0A0B2BS97_9SPHN</name>
<organism evidence="2 3">
    <name type="scientific">Croceibacterium mercuriale</name>
    <dbReference type="NCBI Taxonomy" id="1572751"/>
    <lineage>
        <taxon>Bacteria</taxon>
        <taxon>Pseudomonadati</taxon>
        <taxon>Pseudomonadota</taxon>
        <taxon>Alphaproteobacteria</taxon>
        <taxon>Sphingomonadales</taxon>
        <taxon>Erythrobacteraceae</taxon>
        <taxon>Croceibacterium</taxon>
    </lineage>
</organism>
<protein>
    <recommendedName>
        <fullName evidence="1">BFD-like [2Fe-2S]-binding domain-containing protein</fullName>
    </recommendedName>
</protein>
<feature type="domain" description="BFD-like [2Fe-2S]-binding" evidence="1">
    <location>
        <begin position="2"/>
        <end position="49"/>
    </location>
</feature>
<dbReference type="OrthoDB" id="7428628at2"/>
<dbReference type="Pfam" id="PF04324">
    <property type="entry name" value="Fer2_BFD"/>
    <property type="match status" value="1"/>
</dbReference>
<evidence type="ECO:0000313" key="3">
    <source>
        <dbReference type="Proteomes" id="UP000030988"/>
    </source>
</evidence>
<gene>
    <name evidence="2" type="ORF">PK98_10565</name>
</gene>
<evidence type="ECO:0000313" key="2">
    <source>
        <dbReference type="EMBL" id="KHL24463.1"/>
    </source>
</evidence>
<accession>A0A0B2BS97</accession>
<reference evidence="2 3" key="1">
    <citation type="submission" date="2014-11" db="EMBL/GenBank/DDBJ databases">
        <title>Draft genome sequence of Kirrobacter mercurialis.</title>
        <authorList>
            <person name="Coil D.A."/>
            <person name="Eisen J.A."/>
        </authorList>
    </citation>
    <scope>NUCLEOTIDE SEQUENCE [LARGE SCALE GENOMIC DNA]</scope>
    <source>
        <strain evidence="2 3">Coronado</strain>
    </source>
</reference>
<evidence type="ECO:0000259" key="1">
    <source>
        <dbReference type="Pfam" id="PF04324"/>
    </source>
</evidence>
<proteinExistence type="predicted"/>